<dbReference type="Proteomes" id="UP000706891">
    <property type="component" value="Unassembled WGS sequence"/>
</dbReference>
<dbReference type="EMBL" id="JACJJG010000015">
    <property type="protein sequence ID" value="MBM6673215.1"/>
    <property type="molecule type" value="Genomic_DNA"/>
</dbReference>
<comment type="caution">
    <text evidence="3">The sequence shown here is derived from an EMBL/GenBank/DDBJ whole genome shotgun (WGS) entry which is preliminary data.</text>
</comment>
<dbReference type="CDD" id="cd01830">
    <property type="entry name" value="XynE_like"/>
    <property type="match status" value="1"/>
</dbReference>
<protein>
    <submittedName>
        <fullName evidence="3">SGNH/GDSL hydrolase family protein</fullName>
    </submittedName>
</protein>
<dbReference type="Pfam" id="PF13472">
    <property type="entry name" value="Lipase_GDSL_2"/>
    <property type="match status" value="1"/>
</dbReference>
<dbReference type="SUPFAM" id="SSF52266">
    <property type="entry name" value="SGNH hydrolase"/>
    <property type="match status" value="1"/>
</dbReference>
<dbReference type="AlphaFoldDB" id="A0A938WU03"/>
<keyword evidence="4" id="KW-1185">Reference proteome</keyword>
<evidence type="ECO:0000313" key="4">
    <source>
        <dbReference type="Proteomes" id="UP000706891"/>
    </source>
</evidence>
<feature type="signal peptide" evidence="1">
    <location>
        <begin position="1"/>
        <end position="25"/>
    </location>
</feature>
<evidence type="ECO:0000259" key="2">
    <source>
        <dbReference type="Pfam" id="PF13472"/>
    </source>
</evidence>
<reference evidence="3" key="2">
    <citation type="journal article" date="2021" name="Sci. Rep.">
        <title>The distribution of antibiotic resistance genes in chicken gut microbiota commensals.</title>
        <authorList>
            <person name="Juricova H."/>
            <person name="Matiasovicova J."/>
            <person name="Kubasova T."/>
            <person name="Cejkova D."/>
            <person name="Rychlik I."/>
        </authorList>
    </citation>
    <scope>NUCLEOTIDE SEQUENCE</scope>
    <source>
        <strain evidence="3">An824</strain>
    </source>
</reference>
<dbReference type="Gene3D" id="3.40.50.1110">
    <property type="entry name" value="SGNH hydrolase"/>
    <property type="match status" value="1"/>
</dbReference>
<name>A0A938WU03_9BACT</name>
<dbReference type="InterPro" id="IPR013830">
    <property type="entry name" value="SGNH_hydro"/>
</dbReference>
<organism evidence="3 4">
    <name type="scientific">Marseilla massiliensis</name>
    <dbReference type="NCBI Taxonomy" id="1841864"/>
    <lineage>
        <taxon>Bacteria</taxon>
        <taxon>Pseudomonadati</taxon>
        <taxon>Bacteroidota</taxon>
        <taxon>Bacteroidia</taxon>
        <taxon>Bacteroidales</taxon>
        <taxon>Prevotellaceae</taxon>
        <taxon>Marseilla</taxon>
    </lineage>
</organism>
<dbReference type="PANTHER" id="PTHR43784">
    <property type="entry name" value="GDSL-LIKE LIPASE/ACYLHYDROLASE, PUTATIVE (AFU_ORTHOLOGUE AFUA_2G00820)-RELATED"/>
    <property type="match status" value="1"/>
</dbReference>
<keyword evidence="1" id="KW-0732">Signal</keyword>
<reference evidence="3" key="1">
    <citation type="submission" date="2020-08" db="EMBL/GenBank/DDBJ databases">
        <authorList>
            <person name="Cejkova D."/>
            <person name="Kubasova T."/>
            <person name="Jahodarova E."/>
            <person name="Rychlik I."/>
        </authorList>
    </citation>
    <scope>NUCLEOTIDE SEQUENCE</scope>
    <source>
        <strain evidence="3">An824</strain>
    </source>
</reference>
<evidence type="ECO:0000313" key="3">
    <source>
        <dbReference type="EMBL" id="MBM6673215.1"/>
    </source>
</evidence>
<sequence>MKTGITCIGKLLLSLLCGMVFTANAAGSGDGKGWTATWAAAPQLASGVDMPAGSDLSNSALRQVIHVSTGGDVLRLKLSNEYSKAPVEIKSVYIATASDSCDIDVKSAEYLSFGGKRSVTIPAGGVVVSDGVKFGLSPLQRLSVTINYGTTPKEATAHLGSRTTSYIIKGEAKPKTSFRNGERVVHWYNIASLDVMGGAEVIAVIGNSITDGRGSTTDMQNRWTDVFAESLHAAGAGMGVLNLGIGGNCVLKNGLGTPAVKRYDRDVLAQAGVTRVVIFEGVNDIGGIDGNAETIVKELIDAYKQMAEKARKQGLKVYCATITPFKGNSYYSHFHEAARLTVNDWIRGSKCFDGVIDFDMLMRDPSDVSSIRRGFHEDGLHPNAAGYKMMGEYAADVILKGK</sequence>
<keyword evidence="3" id="KW-0378">Hydrolase</keyword>
<feature type="domain" description="SGNH hydrolase-type esterase" evidence="2">
    <location>
        <begin position="204"/>
        <end position="388"/>
    </location>
</feature>
<accession>A0A938WU03</accession>
<dbReference type="GO" id="GO:0016788">
    <property type="term" value="F:hydrolase activity, acting on ester bonds"/>
    <property type="evidence" value="ECO:0007669"/>
    <property type="project" value="UniProtKB-ARBA"/>
</dbReference>
<dbReference type="InterPro" id="IPR036514">
    <property type="entry name" value="SGNH_hydro_sf"/>
</dbReference>
<evidence type="ECO:0000256" key="1">
    <source>
        <dbReference type="SAM" id="SignalP"/>
    </source>
</evidence>
<dbReference type="RefSeq" id="WP_205103849.1">
    <property type="nucleotide sequence ID" value="NZ_JACJJG010000015.1"/>
</dbReference>
<gene>
    <name evidence="3" type="ORF">H6A34_04905</name>
</gene>
<proteinExistence type="predicted"/>
<dbReference type="InterPro" id="IPR053140">
    <property type="entry name" value="GDSL_Rv0518-like"/>
</dbReference>
<dbReference type="PANTHER" id="PTHR43784:SF2">
    <property type="entry name" value="GDSL-LIKE LIPASE_ACYLHYDROLASE, PUTATIVE (AFU_ORTHOLOGUE AFUA_2G00820)-RELATED"/>
    <property type="match status" value="1"/>
</dbReference>
<feature type="chain" id="PRO_5037252087" evidence="1">
    <location>
        <begin position="26"/>
        <end position="402"/>
    </location>
</feature>